<dbReference type="PANTHER" id="PTHR32046:SF11">
    <property type="entry name" value="IMMUNE-ASSOCIATED NUCLEOTIDE-BINDING PROTEIN 10-LIKE"/>
    <property type="match status" value="1"/>
</dbReference>
<dbReference type="InterPro" id="IPR027417">
    <property type="entry name" value="P-loop_NTPase"/>
</dbReference>
<name>A0A2L2TQX8_9HYPO</name>
<dbReference type="EMBL" id="LN649230">
    <property type="protein sequence ID" value="CEI63270.1"/>
    <property type="molecule type" value="Genomic_DNA"/>
</dbReference>
<dbReference type="Proteomes" id="UP000245910">
    <property type="component" value="Chromosome II"/>
</dbReference>
<dbReference type="InterPro" id="IPR025662">
    <property type="entry name" value="Sigma_54_int_dom_ATP-bd_1"/>
</dbReference>
<dbReference type="PROSITE" id="PS00675">
    <property type="entry name" value="SIGMA54_INTERACT_1"/>
    <property type="match status" value="1"/>
</dbReference>
<dbReference type="STRING" id="56646.A0A2L2TQX8"/>
<evidence type="ECO:0008006" key="3">
    <source>
        <dbReference type="Google" id="ProtNLM"/>
    </source>
</evidence>
<reference evidence="2" key="1">
    <citation type="submission" date="2014-10" db="EMBL/GenBank/DDBJ databases">
        <authorList>
            <person name="King R."/>
        </authorList>
    </citation>
    <scope>NUCLEOTIDE SEQUENCE [LARGE SCALE GENOMIC DNA]</scope>
    <source>
        <strain evidence="2">A3/5</strain>
    </source>
</reference>
<dbReference type="Gene3D" id="3.40.50.300">
    <property type="entry name" value="P-loop containing nucleotide triphosphate hydrolases"/>
    <property type="match status" value="1"/>
</dbReference>
<dbReference type="SUPFAM" id="SSF52540">
    <property type="entry name" value="P-loop containing nucleoside triphosphate hydrolases"/>
    <property type="match status" value="1"/>
</dbReference>
<accession>A0A2L2TQX8</accession>
<dbReference type="PANTHER" id="PTHR32046">
    <property type="entry name" value="G DOMAIN-CONTAINING PROTEIN"/>
    <property type="match status" value="1"/>
</dbReference>
<protein>
    <recommendedName>
        <fullName evidence="3">G domain-containing protein</fullName>
    </recommendedName>
</protein>
<organism evidence="1 2">
    <name type="scientific">Fusarium venenatum</name>
    <dbReference type="NCBI Taxonomy" id="56646"/>
    <lineage>
        <taxon>Eukaryota</taxon>
        <taxon>Fungi</taxon>
        <taxon>Dikarya</taxon>
        <taxon>Ascomycota</taxon>
        <taxon>Pezizomycotina</taxon>
        <taxon>Sordariomycetes</taxon>
        <taxon>Hypocreomycetidae</taxon>
        <taxon>Hypocreales</taxon>
        <taxon>Nectriaceae</taxon>
        <taxon>Fusarium</taxon>
    </lineage>
</organism>
<keyword evidence="2" id="KW-1185">Reference proteome</keyword>
<proteinExistence type="predicted"/>
<evidence type="ECO:0000313" key="2">
    <source>
        <dbReference type="Proteomes" id="UP000245910"/>
    </source>
</evidence>
<evidence type="ECO:0000313" key="1">
    <source>
        <dbReference type="EMBL" id="CEI63270.1"/>
    </source>
</evidence>
<sequence length="398" mass="45764">MPCPEKSCDYQRDCKLTCTECDALIEFSYGDDYIFCDCGRALCNTWRFKCDGESHGRDFDRPSPRHLDKYLKRSSRPHYRNILVLGETGVGKSTFINGFYSFLKFSSFDEAKAESRRKLEYVIPCRFSITVPSRTGSLDYETQVIRVSSRDDERDGTGGDSATQKTSVYTMRYRNTTYRLFDTPGIGDTRGPEQDKENLRGIMAKLWDYEELHGILILLKTNETWMNATFQFCFEELLSTIQRDAVPNILSSWGCLPILKRKLEDHANVDFVLNGETSYSSDVESLRYLAALSRGIERDDERTCHESWDKSRAEALRFLEHIDGLKPHDIGQTISMDGVRQAVEQLMVPMVKVARVMKDNIERLGNDVKELQGTRLTGDKLRKKTTFTKIRVKSRETG</sequence>
<dbReference type="AlphaFoldDB" id="A0A2L2TQX8"/>